<comment type="subunit">
    <text evidence="6">Component of the SWR1 chromatin remodeling complex.</text>
</comment>
<dbReference type="InterPro" id="IPR043129">
    <property type="entry name" value="ATPase_NBD"/>
</dbReference>
<dbReference type="STRING" id="675824.A0A1E3QBX0"/>
<comment type="subcellular location">
    <subcellularLocation>
        <location evidence="1">Cytoplasm</location>
    </subcellularLocation>
</comment>
<accession>A0A1E3QBX0</accession>
<name>A0A1E3QBX0_LIPST</name>
<dbReference type="InterPro" id="IPR004000">
    <property type="entry name" value="Actin"/>
</dbReference>
<comment type="function">
    <text evidence="5">Component of the SWR1 complex which mediates the ATP-dependent exchange of histone H2A for the H2A variant HZT1 leading to transcriptional regulation of selected genes by chromatin remodeling. Involved in chromosome stability.</text>
</comment>
<dbReference type="PANTHER" id="PTHR11937">
    <property type="entry name" value="ACTIN"/>
    <property type="match status" value="1"/>
</dbReference>
<dbReference type="SUPFAM" id="SSF53067">
    <property type="entry name" value="Actin-like ATPase domain"/>
    <property type="match status" value="2"/>
</dbReference>
<dbReference type="Gene3D" id="3.90.640.10">
    <property type="entry name" value="Actin, Chain A, domain 4"/>
    <property type="match status" value="1"/>
</dbReference>
<evidence type="ECO:0000256" key="2">
    <source>
        <dbReference type="ARBA" id="ARBA00005665"/>
    </source>
</evidence>
<dbReference type="Pfam" id="PF00022">
    <property type="entry name" value="Actin"/>
    <property type="match status" value="1"/>
</dbReference>
<evidence type="ECO:0000256" key="3">
    <source>
        <dbReference type="ARBA" id="ARBA00018633"/>
    </source>
</evidence>
<proteinExistence type="inferred from homology"/>
<evidence type="ECO:0000256" key="1">
    <source>
        <dbReference type="ARBA" id="ARBA00004496"/>
    </source>
</evidence>
<dbReference type="SMART" id="SM00268">
    <property type="entry name" value="ACTIN"/>
    <property type="match status" value="1"/>
</dbReference>
<evidence type="ECO:0000313" key="9">
    <source>
        <dbReference type="Proteomes" id="UP000094385"/>
    </source>
</evidence>
<dbReference type="GO" id="GO:0034399">
    <property type="term" value="C:nuclear periphery"/>
    <property type="evidence" value="ECO:0007669"/>
    <property type="project" value="EnsemblFungi"/>
</dbReference>
<gene>
    <name evidence="8" type="ORF">LIPSTDRAFT_69386</name>
</gene>
<evidence type="ECO:0000256" key="7">
    <source>
        <dbReference type="ARBA" id="ARBA00073820"/>
    </source>
</evidence>
<dbReference type="CDD" id="cd10210">
    <property type="entry name" value="ASKHA_NBD_Arp6"/>
    <property type="match status" value="1"/>
</dbReference>
<evidence type="ECO:0000256" key="5">
    <source>
        <dbReference type="ARBA" id="ARBA00025222"/>
    </source>
</evidence>
<keyword evidence="9" id="KW-1185">Reference proteome</keyword>
<reference evidence="8 9" key="1">
    <citation type="journal article" date="2016" name="Proc. Natl. Acad. Sci. U.S.A.">
        <title>Comparative genomics of biotechnologically important yeasts.</title>
        <authorList>
            <person name="Riley R."/>
            <person name="Haridas S."/>
            <person name="Wolfe K.H."/>
            <person name="Lopes M.R."/>
            <person name="Hittinger C.T."/>
            <person name="Goeker M."/>
            <person name="Salamov A.A."/>
            <person name="Wisecaver J.H."/>
            <person name="Long T.M."/>
            <person name="Calvey C.H."/>
            <person name="Aerts A.L."/>
            <person name="Barry K.W."/>
            <person name="Choi C."/>
            <person name="Clum A."/>
            <person name="Coughlan A.Y."/>
            <person name="Deshpande S."/>
            <person name="Douglass A.P."/>
            <person name="Hanson S.J."/>
            <person name="Klenk H.-P."/>
            <person name="LaButti K.M."/>
            <person name="Lapidus A."/>
            <person name="Lindquist E.A."/>
            <person name="Lipzen A.M."/>
            <person name="Meier-Kolthoff J.P."/>
            <person name="Ohm R.A."/>
            <person name="Otillar R.P."/>
            <person name="Pangilinan J.L."/>
            <person name="Peng Y."/>
            <person name="Rokas A."/>
            <person name="Rosa C.A."/>
            <person name="Scheuner C."/>
            <person name="Sibirny A.A."/>
            <person name="Slot J.C."/>
            <person name="Stielow J.B."/>
            <person name="Sun H."/>
            <person name="Kurtzman C.P."/>
            <person name="Blackwell M."/>
            <person name="Grigoriev I.V."/>
            <person name="Jeffries T.W."/>
        </authorList>
    </citation>
    <scope>NUCLEOTIDE SEQUENCE [LARGE SCALE GENOMIC DNA]</scope>
    <source>
        <strain evidence="8 9">NRRL Y-11557</strain>
    </source>
</reference>
<dbReference type="Gene3D" id="2.30.36.70">
    <property type="entry name" value="Actin, Chain A, domain 2"/>
    <property type="match status" value="1"/>
</dbReference>
<evidence type="ECO:0000313" key="8">
    <source>
        <dbReference type="EMBL" id="ODQ75199.1"/>
    </source>
</evidence>
<dbReference type="OrthoDB" id="6220758at2759"/>
<protein>
    <recommendedName>
        <fullName evidence="3">Actin-like protein ARP6</fullName>
    </recommendedName>
    <alternativeName>
        <fullName evidence="7">Actin-like protein arp6</fullName>
    </alternativeName>
</protein>
<dbReference type="EMBL" id="KV454291">
    <property type="protein sequence ID" value="ODQ75199.1"/>
    <property type="molecule type" value="Genomic_DNA"/>
</dbReference>
<dbReference type="GO" id="GO:0006338">
    <property type="term" value="P:chromatin remodeling"/>
    <property type="evidence" value="ECO:0007669"/>
    <property type="project" value="EnsemblFungi"/>
</dbReference>
<dbReference type="GO" id="GO:0000812">
    <property type="term" value="C:Swr1 complex"/>
    <property type="evidence" value="ECO:0007669"/>
    <property type="project" value="EnsemblFungi"/>
</dbReference>
<evidence type="ECO:0000256" key="6">
    <source>
        <dbReference type="ARBA" id="ARBA00063309"/>
    </source>
</evidence>
<dbReference type="AlphaFoldDB" id="A0A1E3QBX0"/>
<keyword evidence="4" id="KW-0963">Cytoplasm</keyword>
<dbReference type="GO" id="GO:0031491">
    <property type="term" value="F:nucleosome binding"/>
    <property type="evidence" value="ECO:0007669"/>
    <property type="project" value="EnsemblFungi"/>
</dbReference>
<evidence type="ECO:0000256" key="4">
    <source>
        <dbReference type="ARBA" id="ARBA00022490"/>
    </source>
</evidence>
<dbReference type="Proteomes" id="UP000094385">
    <property type="component" value="Unassembled WGS sequence"/>
</dbReference>
<dbReference type="GO" id="GO:0005737">
    <property type="term" value="C:cytoplasm"/>
    <property type="evidence" value="ECO:0007669"/>
    <property type="project" value="UniProtKB-SubCell"/>
</dbReference>
<dbReference type="Gene3D" id="3.30.420.40">
    <property type="match status" value="2"/>
</dbReference>
<dbReference type="FunFam" id="3.90.640.10:FF:000014">
    <property type="entry name" value="Putative actin-related protein 6"/>
    <property type="match status" value="1"/>
</dbReference>
<organism evidence="8 9">
    <name type="scientific">Lipomyces starkeyi NRRL Y-11557</name>
    <dbReference type="NCBI Taxonomy" id="675824"/>
    <lineage>
        <taxon>Eukaryota</taxon>
        <taxon>Fungi</taxon>
        <taxon>Dikarya</taxon>
        <taxon>Ascomycota</taxon>
        <taxon>Saccharomycotina</taxon>
        <taxon>Lipomycetes</taxon>
        <taxon>Lipomycetales</taxon>
        <taxon>Lipomycetaceae</taxon>
        <taxon>Lipomyces</taxon>
    </lineage>
</organism>
<comment type="similarity">
    <text evidence="2">Belongs to the actin family. ARP6 subfamily.</text>
</comment>
<sequence>MPVAAQPRATFILDNGAYTIKAGYATAEAPSLIPNCLARSRDRRVYIGDEFLTQCKDFSGVVFRRPFEKGHLTNWESEKAIWDRVLLSPEVGFNVDPEETALIATEPVLQLPVCSSNMDQIVFEEYGFSTYYRCTTSALVHENETGLLFGGSGRSDTSLIVDSGYSATAIVPIVENTVYHPAVRRLNVGGKLLRNFLKETISFRHYNMMDEAFIINEIKDQSCFVTASFAKDLDTCKRMPAVRNPLALDYVLPRATASGIRQGHIRDMTLPRDPDDQILTLGNERFSVPELLFNPSDIGIRQAGLPEAIMQSISAVPDPDVRGLLLGNVLFVGGNTKFSGFRERIASELQALVPDHILLRLGFPEDPITYGWQGGRQLAQQKSRLRSRQVTRKEYMEHGPNICARKFGKKTVDVLGYNA</sequence>